<sequence length="83" mass="10006">MFIFVNYMKTFKIITRVLHHPSNLKLLIKLKVGEVFDYVMSENRAVRCKTSAFLRRQRLRTRPFAFIRKQCVRPVSINQDYNI</sequence>
<evidence type="ECO:0000313" key="1">
    <source>
        <dbReference type="EMBL" id="KAF5798613.1"/>
    </source>
</evidence>
<evidence type="ECO:0000313" key="2">
    <source>
        <dbReference type="Proteomes" id="UP000215914"/>
    </source>
</evidence>
<reference evidence="1" key="2">
    <citation type="submission" date="2020-06" db="EMBL/GenBank/DDBJ databases">
        <title>Helianthus annuus Genome sequencing and assembly Release 2.</title>
        <authorList>
            <person name="Gouzy J."/>
            <person name="Langlade N."/>
            <person name="Munos S."/>
        </authorList>
    </citation>
    <scope>NUCLEOTIDE SEQUENCE</scope>
    <source>
        <tissue evidence="1">Leaves</tissue>
    </source>
</reference>
<dbReference type="EMBL" id="MNCJ02000322">
    <property type="protein sequence ID" value="KAF5798613.1"/>
    <property type="molecule type" value="Genomic_DNA"/>
</dbReference>
<dbReference type="Proteomes" id="UP000215914">
    <property type="component" value="Unassembled WGS sequence"/>
</dbReference>
<dbReference type="Gramene" id="mRNA:HanXRQr2_Chr07g0294941">
    <property type="protein sequence ID" value="CDS:HanXRQr2_Chr07g0294941.1"/>
    <property type="gene ID" value="HanXRQr2_Chr07g0294941"/>
</dbReference>
<organism evidence="1 2">
    <name type="scientific">Helianthus annuus</name>
    <name type="common">Common sunflower</name>
    <dbReference type="NCBI Taxonomy" id="4232"/>
    <lineage>
        <taxon>Eukaryota</taxon>
        <taxon>Viridiplantae</taxon>
        <taxon>Streptophyta</taxon>
        <taxon>Embryophyta</taxon>
        <taxon>Tracheophyta</taxon>
        <taxon>Spermatophyta</taxon>
        <taxon>Magnoliopsida</taxon>
        <taxon>eudicotyledons</taxon>
        <taxon>Gunneridae</taxon>
        <taxon>Pentapetalae</taxon>
        <taxon>asterids</taxon>
        <taxon>campanulids</taxon>
        <taxon>Asterales</taxon>
        <taxon>Asteraceae</taxon>
        <taxon>Asteroideae</taxon>
        <taxon>Heliantheae alliance</taxon>
        <taxon>Heliantheae</taxon>
        <taxon>Helianthus</taxon>
    </lineage>
</organism>
<dbReference type="AlphaFoldDB" id="A0A9K3IKF8"/>
<gene>
    <name evidence="1" type="ORF">HanXRQr2_Chr07g0294941</name>
</gene>
<accession>A0A9K3IKF8</accession>
<proteinExistence type="predicted"/>
<name>A0A9K3IKF8_HELAN</name>
<reference evidence="1" key="1">
    <citation type="journal article" date="2017" name="Nature">
        <title>The sunflower genome provides insights into oil metabolism, flowering and Asterid evolution.</title>
        <authorList>
            <person name="Badouin H."/>
            <person name="Gouzy J."/>
            <person name="Grassa C.J."/>
            <person name="Murat F."/>
            <person name="Staton S.E."/>
            <person name="Cottret L."/>
            <person name="Lelandais-Briere C."/>
            <person name="Owens G.L."/>
            <person name="Carrere S."/>
            <person name="Mayjonade B."/>
            <person name="Legrand L."/>
            <person name="Gill N."/>
            <person name="Kane N.C."/>
            <person name="Bowers J.E."/>
            <person name="Hubner S."/>
            <person name="Bellec A."/>
            <person name="Berard A."/>
            <person name="Berges H."/>
            <person name="Blanchet N."/>
            <person name="Boniface M.C."/>
            <person name="Brunel D."/>
            <person name="Catrice O."/>
            <person name="Chaidir N."/>
            <person name="Claudel C."/>
            <person name="Donnadieu C."/>
            <person name="Faraut T."/>
            <person name="Fievet G."/>
            <person name="Helmstetter N."/>
            <person name="King M."/>
            <person name="Knapp S.J."/>
            <person name="Lai Z."/>
            <person name="Le Paslier M.C."/>
            <person name="Lippi Y."/>
            <person name="Lorenzon L."/>
            <person name="Mandel J.R."/>
            <person name="Marage G."/>
            <person name="Marchand G."/>
            <person name="Marquand E."/>
            <person name="Bret-Mestries E."/>
            <person name="Morien E."/>
            <person name="Nambeesan S."/>
            <person name="Nguyen T."/>
            <person name="Pegot-Espagnet P."/>
            <person name="Pouilly N."/>
            <person name="Raftis F."/>
            <person name="Sallet E."/>
            <person name="Schiex T."/>
            <person name="Thomas J."/>
            <person name="Vandecasteele C."/>
            <person name="Vares D."/>
            <person name="Vear F."/>
            <person name="Vautrin S."/>
            <person name="Crespi M."/>
            <person name="Mangin B."/>
            <person name="Burke J.M."/>
            <person name="Salse J."/>
            <person name="Munos S."/>
            <person name="Vincourt P."/>
            <person name="Rieseberg L.H."/>
            <person name="Langlade N.B."/>
        </authorList>
    </citation>
    <scope>NUCLEOTIDE SEQUENCE</scope>
    <source>
        <tissue evidence="1">Leaves</tissue>
    </source>
</reference>
<comment type="caution">
    <text evidence="1">The sequence shown here is derived from an EMBL/GenBank/DDBJ whole genome shotgun (WGS) entry which is preliminary data.</text>
</comment>
<protein>
    <submittedName>
        <fullName evidence="1">Uncharacterized protein</fullName>
    </submittedName>
</protein>
<keyword evidence="2" id="KW-1185">Reference proteome</keyword>